<protein>
    <submittedName>
        <fullName evidence="2">Uncharacterized protein</fullName>
    </submittedName>
</protein>
<feature type="signal peptide" evidence="1">
    <location>
        <begin position="1"/>
        <end position="25"/>
    </location>
</feature>
<feature type="chain" id="PRO_5045128691" evidence="1">
    <location>
        <begin position="26"/>
        <end position="179"/>
    </location>
</feature>
<dbReference type="Proteomes" id="UP001519325">
    <property type="component" value="Unassembled WGS sequence"/>
</dbReference>
<gene>
    <name evidence="2" type="ORF">BJ987_004603</name>
</gene>
<evidence type="ECO:0000313" key="2">
    <source>
        <dbReference type="EMBL" id="MBP2191702.1"/>
    </source>
</evidence>
<comment type="caution">
    <text evidence="2">The sequence shown here is derived from an EMBL/GenBank/DDBJ whole genome shotgun (WGS) entry which is preliminary data.</text>
</comment>
<evidence type="ECO:0000256" key="1">
    <source>
        <dbReference type="SAM" id="SignalP"/>
    </source>
</evidence>
<name>A0ABS4QJ06_9NOCA</name>
<keyword evidence="1" id="KW-0732">Signal</keyword>
<reference evidence="2 3" key="1">
    <citation type="submission" date="2021-03" db="EMBL/GenBank/DDBJ databases">
        <title>Sequencing the genomes of 1000 actinobacteria strains.</title>
        <authorList>
            <person name="Klenk H.-P."/>
        </authorList>
    </citation>
    <scope>NUCLEOTIDE SEQUENCE [LARGE SCALE GENOMIC DNA]</scope>
    <source>
        <strain evidence="2 3">DSM 45516</strain>
    </source>
</reference>
<organism evidence="2 3">
    <name type="scientific">Nocardia goodfellowii</name>
    <dbReference type="NCBI Taxonomy" id="882446"/>
    <lineage>
        <taxon>Bacteria</taxon>
        <taxon>Bacillati</taxon>
        <taxon>Actinomycetota</taxon>
        <taxon>Actinomycetes</taxon>
        <taxon>Mycobacteriales</taxon>
        <taxon>Nocardiaceae</taxon>
        <taxon>Nocardia</taxon>
    </lineage>
</organism>
<proteinExistence type="predicted"/>
<evidence type="ECO:0000313" key="3">
    <source>
        <dbReference type="Proteomes" id="UP001519325"/>
    </source>
</evidence>
<accession>A0ABS4QJ06</accession>
<keyword evidence="3" id="KW-1185">Reference proteome</keyword>
<dbReference type="EMBL" id="JAGGMR010000001">
    <property type="protein sequence ID" value="MBP2191702.1"/>
    <property type="molecule type" value="Genomic_DNA"/>
</dbReference>
<dbReference type="RefSeq" id="WP_209893712.1">
    <property type="nucleotide sequence ID" value="NZ_JAGGMR010000001.1"/>
</dbReference>
<sequence>MRWVAPAGLAVAMVVAPLTLPVAQADTDYGGGCVLYDGDRAATVDSLRFRCNPAQQDAIFRDASPGAVPMGVKNGWVIRPIDMRAWTPAVWIGKTFYTGPDGGRVLNRITAAGIEGWPADVYRGPALLDGGPSWVLDYRPSPSPQLYDEIREITPGVWFGYSWSREAAGPAQLLSFALA</sequence>